<dbReference type="EMBL" id="BSEJ01000004">
    <property type="protein sequence ID" value="GLJ61030.1"/>
    <property type="molecule type" value="Genomic_DNA"/>
</dbReference>
<keyword evidence="4" id="KW-0731">Sigma factor</keyword>
<reference evidence="8" key="1">
    <citation type="journal article" date="2014" name="Int. J. Syst. Evol. Microbiol.">
        <title>Complete genome sequence of Corynebacterium casei LMG S-19264T (=DSM 44701T), isolated from a smear-ripened cheese.</title>
        <authorList>
            <consortium name="US DOE Joint Genome Institute (JGI-PGF)"/>
            <person name="Walter F."/>
            <person name="Albersmeier A."/>
            <person name="Kalinowski J."/>
            <person name="Ruckert C."/>
        </authorList>
    </citation>
    <scope>NUCLEOTIDE SEQUENCE</scope>
    <source>
        <strain evidence="8">VKM Ac-1020</strain>
    </source>
</reference>
<dbReference type="AlphaFoldDB" id="A0A9W6LWC5"/>
<dbReference type="Gene3D" id="1.10.10.10">
    <property type="entry name" value="Winged helix-like DNA-binding domain superfamily/Winged helix DNA-binding domain"/>
    <property type="match status" value="1"/>
</dbReference>
<dbReference type="InterPro" id="IPR013324">
    <property type="entry name" value="RNA_pol_sigma_r3/r4-like"/>
</dbReference>
<dbReference type="Proteomes" id="UP001142462">
    <property type="component" value="Unassembled WGS sequence"/>
</dbReference>
<keyword evidence="9" id="KW-1185">Reference proteome</keyword>
<dbReference type="InterPro" id="IPR036388">
    <property type="entry name" value="WH-like_DNA-bd_sf"/>
</dbReference>
<dbReference type="PANTHER" id="PTHR30173">
    <property type="entry name" value="SIGMA 19 FACTOR"/>
    <property type="match status" value="1"/>
</dbReference>
<dbReference type="GO" id="GO:0016987">
    <property type="term" value="F:sigma factor activity"/>
    <property type="evidence" value="ECO:0007669"/>
    <property type="project" value="UniProtKB-KW"/>
</dbReference>
<keyword evidence="3" id="KW-0805">Transcription regulation</keyword>
<dbReference type="InterPro" id="IPR013249">
    <property type="entry name" value="RNA_pol_sigma70_r4_t2"/>
</dbReference>
<sequence>MSARPDPAVDAGVRRHLMGVAYRLLGSVSEAEDAVQEGLARWYALSAEGREAIGNRAAWLTTAVSRVCLDVLKSARVKRESYVGPWLPEPVPDAAVLGLSPDPLDAVAAEETLSMAVLVLLERLTAPQRVAFVLHDVFGFSFAEISEVMGRSAGACRELASQARRRVRTEGRARVTRGELARSVAAFKVAWETGDVAGLVEQLEATAVATVDGGGRVSAAREPIVGAEAIARFFAGVRERQPDLVVREMLVNGTPGLVALDAAGAVLATVSVEVAEHGIRALWVVRNPDKLGAWRDVSVSRVRGLSGGGFGV</sequence>
<evidence type="ECO:0000259" key="6">
    <source>
        <dbReference type="Pfam" id="PF04542"/>
    </source>
</evidence>
<reference evidence="8" key="2">
    <citation type="submission" date="2023-01" db="EMBL/GenBank/DDBJ databases">
        <authorList>
            <person name="Sun Q."/>
            <person name="Evtushenko L."/>
        </authorList>
    </citation>
    <scope>NUCLEOTIDE SEQUENCE</scope>
    <source>
        <strain evidence="8">VKM Ac-1020</strain>
    </source>
</reference>
<evidence type="ECO:0000256" key="3">
    <source>
        <dbReference type="ARBA" id="ARBA00023015"/>
    </source>
</evidence>
<dbReference type="Gene3D" id="1.10.1740.10">
    <property type="match status" value="1"/>
</dbReference>
<dbReference type="RefSeq" id="WP_271172740.1">
    <property type="nucleotide sequence ID" value="NZ_BSEJ01000004.1"/>
</dbReference>
<dbReference type="InterPro" id="IPR013325">
    <property type="entry name" value="RNA_pol_sigma_r2"/>
</dbReference>
<evidence type="ECO:0000256" key="1">
    <source>
        <dbReference type="ARBA" id="ARBA00010641"/>
    </source>
</evidence>
<dbReference type="GO" id="GO:0003677">
    <property type="term" value="F:DNA binding"/>
    <property type="evidence" value="ECO:0007669"/>
    <property type="project" value="InterPro"/>
</dbReference>
<dbReference type="SUPFAM" id="SSF54427">
    <property type="entry name" value="NTF2-like"/>
    <property type="match status" value="1"/>
</dbReference>
<comment type="subunit">
    <text evidence="2">Interacts transiently with the RNA polymerase catalytic core formed by RpoA, RpoB, RpoC and RpoZ (2 alpha, 1 beta, 1 beta' and 1 omega subunit) to form the RNA polymerase holoenzyme that can initiate transcription.</text>
</comment>
<dbReference type="GO" id="GO:0006352">
    <property type="term" value="P:DNA-templated transcription initiation"/>
    <property type="evidence" value="ECO:0007669"/>
    <property type="project" value="InterPro"/>
</dbReference>
<accession>A0A9W6LWC5</accession>
<comment type="caution">
    <text evidence="8">The sequence shown here is derived from an EMBL/GenBank/DDBJ whole genome shotgun (WGS) entry which is preliminary data.</text>
</comment>
<dbReference type="InterPro" id="IPR032710">
    <property type="entry name" value="NTF2-like_dom_sf"/>
</dbReference>
<evidence type="ECO:0000256" key="4">
    <source>
        <dbReference type="ARBA" id="ARBA00023082"/>
    </source>
</evidence>
<dbReference type="SUPFAM" id="SSF88659">
    <property type="entry name" value="Sigma3 and sigma4 domains of RNA polymerase sigma factors"/>
    <property type="match status" value="1"/>
</dbReference>
<evidence type="ECO:0000256" key="2">
    <source>
        <dbReference type="ARBA" id="ARBA00011344"/>
    </source>
</evidence>
<evidence type="ECO:0000313" key="8">
    <source>
        <dbReference type="EMBL" id="GLJ61030.1"/>
    </source>
</evidence>
<dbReference type="PANTHER" id="PTHR30173:SF43">
    <property type="entry name" value="ECF RNA POLYMERASE SIGMA FACTOR SIGI-RELATED"/>
    <property type="match status" value="1"/>
</dbReference>
<protein>
    <submittedName>
        <fullName evidence="8">RNA polymerase sigma24 factor</fullName>
    </submittedName>
</protein>
<dbReference type="NCBIfam" id="NF007214">
    <property type="entry name" value="PRK09636.1"/>
    <property type="match status" value="1"/>
</dbReference>
<comment type="similarity">
    <text evidence="1">Belongs to the sigma-70 factor family. ECF subfamily.</text>
</comment>
<proteinExistence type="inferred from homology"/>
<evidence type="ECO:0000256" key="5">
    <source>
        <dbReference type="ARBA" id="ARBA00023163"/>
    </source>
</evidence>
<dbReference type="Pfam" id="PF08281">
    <property type="entry name" value="Sigma70_r4_2"/>
    <property type="match status" value="1"/>
</dbReference>
<evidence type="ECO:0000313" key="9">
    <source>
        <dbReference type="Proteomes" id="UP001142462"/>
    </source>
</evidence>
<organism evidence="8 9">
    <name type="scientific">Microbacterium barkeri</name>
    <dbReference type="NCBI Taxonomy" id="33917"/>
    <lineage>
        <taxon>Bacteria</taxon>
        <taxon>Bacillati</taxon>
        <taxon>Actinomycetota</taxon>
        <taxon>Actinomycetes</taxon>
        <taxon>Micrococcales</taxon>
        <taxon>Microbacteriaceae</taxon>
        <taxon>Microbacterium</taxon>
    </lineage>
</organism>
<dbReference type="Pfam" id="PF04542">
    <property type="entry name" value="Sigma70_r2"/>
    <property type="match status" value="1"/>
</dbReference>
<keyword evidence="5" id="KW-0804">Transcription</keyword>
<dbReference type="InterPro" id="IPR052704">
    <property type="entry name" value="ECF_Sigma-70_Domain"/>
</dbReference>
<gene>
    <name evidence="8" type="primary">rpoE_3</name>
    <name evidence="8" type="ORF">GCM10017576_11590</name>
</gene>
<feature type="domain" description="RNA polymerase sigma-70 region 2" evidence="6">
    <location>
        <begin position="14"/>
        <end position="76"/>
    </location>
</feature>
<feature type="domain" description="RNA polymerase sigma factor 70 region 4 type 2" evidence="7">
    <location>
        <begin position="115"/>
        <end position="166"/>
    </location>
</feature>
<dbReference type="Gene3D" id="3.10.450.50">
    <property type="match status" value="1"/>
</dbReference>
<dbReference type="SUPFAM" id="SSF88946">
    <property type="entry name" value="Sigma2 domain of RNA polymerase sigma factors"/>
    <property type="match status" value="1"/>
</dbReference>
<dbReference type="InterPro" id="IPR007627">
    <property type="entry name" value="RNA_pol_sigma70_r2"/>
</dbReference>
<name>A0A9W6LWC5_9MICO</name>
<evidence type="ECO:0000259" key="7">
    <source>
        <dbReference type="Pfam" id="PF08281"/>
    </source>
</evidence>